<name>A0A8C3NU29_9PASS</name>
<feature type="chain" id="PRO_5034450228" description="Immunoglobulin V-set domain-containing protein" evidence="1">
    <location>
        <begin position="17"/>
        <end position="137"/>
    </location>
</feature>
<dbReference type="InterPro" id="IPR050150">
    <property type="entry name" value="IgV_Light_Chain"/>
</dbReference>
<dbReference type="SUPFAM" id="SSF48726">
    <property type="entry name" value="Immunoglobulin"/>
    <property type="match status" value="1"/>
</dbReference>
<accession>A0A8C3NU29</accession>
<evidence type="ECO:0000313" key="3">
    <source>
        <dbReference type="Ensembl" id="ENSCRFP00000002558.1"/>
    </source>
</evidence>
<keyword evidence="4" id="KW-1185">Reference proteome</keyword>
<reference evidence="3" key="2">
    <citation type="submission" date="2025-09" db="UniProtKB">
        <authorList>
            <consortium name="Ensembl"/>
        </authorList>
    </citation>
    <scope>IDENTIFICATION</scope>
</reference>
<dbReference type="InterPro" id="IPR036179">
    <property type="entry name" value="Ig-like_dom_sf"/>
</dbReference>
<dbReference type="InterPro" id="IPR013106">
    <property type="entry name" value="Ig_V-set"/>
</dbReference>
<organism evidence="3 4">
    <name type="scientific">Cyanoderma ruficeps</name>
    <name type="common">rufous-capped babbler</name>
    <dbReference type="NCBI Taxonomy" id="181631"/>
    <lineage>
        <taxon>Eukaryota</taxon>
        <taxon>Metazoa</taxon>
        <taxon>Chordata</taxon>
        <taxon>Craniata</taxon>
        <taxon>Vertebrata</taxon>
        <taxon>Euteleostomi</taxon>
        <taxon>Archelosauria</taxon>
        <taxon>Archosauria</taxon>
        <taxon>Dinosauria</taxon>
        <taxon>Saurischia</taxon>
        <taxon>Theropoda</taxon>
        <taxon>Coelurosauria</taxon>
        <taxon>Aves</taxon>
        <taxon>Neognathae</taxon>
        <taxon>Neoaves</taxon>
        <taxon>Telluraves</taxon>
        <taxon>Australaves</taxon>
        <taxon>Passeriformes</taxon>
        <taxon>Sylvioidea</taxon>
        <taxon>Timaliidae</taxon>
        <taxon>Cyanoderma</taxon>
    </lineage>
</organism>
<keyword evidence="1" id="KW-0732">Signal</keyword>
<dbReference type="Proteomes" id="UP000694396">
    <property type="component" value="Unplaced"/>
</dbReference>
<proteinExistence type="predicted"/>
<evidence type="ECO:0000259" key="2">
    <source>
        <dbReference type="SMART" id="SM00406"/>
    </source>
</evidence>
<dbReference type="Ensembl" id="ENSCRFT00000002674.1">
    <property type="protein sequence ID" value="ENSCRFP00000002558.1"/>
    <property type="gene ID" value="ENSCRFG00000002104.1"/>
</dbReference>
<protein>
    <recommendedName>
        <fullName evidence="2">Immunoglobulin V-set domain-containing protein</fullName>
    </recommendedName>
</protein>
<dbReference type="PANTHER" id="PTHR23267">
    <property type="entry name" value="IMMUNOGLOBULIN LIGHT CHAIN"/>
    <property type="match status" value="1"/>
</dbReference>
<evidence type="ECO:0000256" key="1">
    <source>
        <dbReference type="SAM" id="SignalP"/>
    </source>
</evidence>
<dbReference type="Gene3D" id="2.60.40.10">
    <property type="entry name" value="Immunoglobulins"/>
    <property type="match status" value="1"/>
</dbReference>
<reference evidence="3" key="1">
    <citation type="submission" date="2025-08" db="UniProtKB">
        <authorList>
            <consortium name="Ensembl"/>
        </authorList>
    </citation>
    <scope>IDENTIFICATION</scope>
</reference>
<dbReference type="InterPro" id="IPR013783">
    <property type="entry name" value="Ig-like_fold"/>
</dbReference>
<dbReference type="Pfam" id="PF07686">
    <property type="entry name" value="V-set"/>
    <property type="match status" value="1"/>
</dbReference>
<dbReference type="SMART" id="SM00406">
    <property type="entry name" value="IGv"/>
    <property type="match status" value="1"/>
</dbReference>
<sequence>MAWAPALLLCSPTAQAAVTQPSSLSANVGDTIRITCTGSSRSSGCGWHQQKVPGSGPVTVIYDNRRPSGVPSRFSRSTSSSTNTLTISGVQAEDEARSWDNLYHDLWTFWSLPVSASSGLMPTHPWRKQLCQRTLCL</sequence>
<dbReference type="AlphaFoldDB" id="A0A8C3NU29"/>
<feature type="signal peptide" evidence="1">
    <location>
        <begin position="1"/>
        <end position="16"/>
    </location>
</feature>
<feature type="domain" description="Immunoglobulin V-set" evidence="2">
    <location>
        <begin position="31"/>
        <end position="97"/>
    </location>
</feature>
<evidence type="ECO:0000313" key="4">
    <source>
        <dbReference type="Proteomes" id="UP000694396"/>
    </source>
</evidence>